<evidence type="ECO:0000256" key="6">
    <source>
        <dbReference type="ARBA" id="ARBA00022771"/>
    </source>
</evidence>
<dbReference type="PROSITE" id="PS51044">
    <property type="entry name" value="ZF_SP_RING"/>
    <property type="match status" value="1"/>
</dbReference>
<dbReference type="SMART" id="SM00249">
    <property type="entry name" value="PHD"/>
    <property type="match status" value="1"/>
</dbReference>
<evidence type="ECO:0000256" key="2">
    <source>
        <dbReference type="ARBA" id="ARBA00004718"/>
    </source>
</evidence>
<dbReference type="InterPro" id="IPR001965">
    <property type="entry name" value="Znf_PHD"/>
</dbReference>
<keyword evidence="6 10" id="KW-0863">Zinc-finger</keyword>
<dbReference type="PROSITE" id="PS50800">
    <property type="entry name" value="SAP"/>
    <property type="match status" value="1"/>
</dbReference>
<dbReference type="GO" id="GO:0000785">
    <property type="term" value="C:chromatin"/>
    <property type="evidence" value="ECO:0007669"/>
    <property type="project" value="TreeGrafter"/>
</dbReference>
<dbReference type="SMART" id="SM00513">
    <property type="entry name" value="SAP"/>
    <property type="match status" value="1"/>
</dbReference>
<dbReference type="Pfam" id="PF02037">
    <property type="entry name" value="SAP"/>
    <property type="match status" value="1"/>
</dbReference>
<dbReference type="AlphaFoldDB" id="A0AB34IZ64"/>
<evidence type="ECO:0000313" key="14">
    <source>
        <dbReference type="Proteomes" id="UP001515480"/>
    </source>
</evidence>
<protein>
    <recommendedName>
        <fullName evidence="15">SP-RING-type domain-containing protein</fullName>
    </recommendedName>
</protein>
<comment type="caution">
    <text evidence="13">The sequence shown here is derived from an EMBL/GenBank/DDBJ whole genome shotgun (WGS) entry which is preliminary data.</text>
</comment>
<dbReference type="SUPFAM" id="SSF57903">
    <property type="entry name" value="FYVE/PHD zinc finger"/>
    <property type="match status" value="1"/>
</dbReference>
<dbReference type="GO" id="GO:0016925">
    <property type="term" value="P:protein sumoylation"/>
    <property type="evidence" value="ECO:0007669"/>
    <property type="project" value="TreeGrafter"/>
</dbReference>
<evidence type="ECO:0000256" key="10">
    <source>
        <dbReference type="PROSITE-ProRule" id="PRU00452"/>
    </source>
</evidence>
<dbReference type="CDD" id="cd16650">
    <property type="entry name" value="SP-RING_PIAS-like"/>
    <property type="match status" value="1"/>
</dbReference>
<evidence type="ECO:0000259" key="11">
    <source>
        <dbReference type="PROSITE" id="PS50800"/>
    </source>
</evidence>
<evidence type="ECO:0000256" key="1">
    <source>
        <dbReference type="ARBA" id="ARBA00004123"/>
    </source>
</evidence>
<dbReference type="InterPro" id="IPR019786">
    <property type="entry name" value="Zinc_finger_PHD-type_CS"/>
</dbReference>
<dbReference type="PANTHER" id="PTHR10782">
    <property type="entry name" value="ZINC FINGER MIZ DOMAIN-CONTAINING PROTEIN"/>
    <property type="match status" value="1"/>
</dbReference>
<evidence type="ECO:0000256" key="3">
    <source>
        <dbReference type="ARBA" id="ARBA00005383"/>
    </source>
</evidence>
<reference evidence="13 14" key="1">
    <citation type="journal article" date="2024" name="Science">
        <title>Giant polyketide synthase enzymes in the biosynthesis of giant marine polyether toxins.</title>
        <authorList>
            <person name="Fallon T.R."/>
            <person name="Shende V.V."/>
            <person name="Wierzbicki I.H."/>
            <person name="Pendleton A.L."/>
            <person name="Watervoot N.F."/>
            <person name="Auber R.P."/>
            <person name="Gonzalez D.J."/>
            <person name="Wisecaver J.H."/>
            <person name="Moore B.S."/>
        </authorList>
    </citation>
    <scope>NUCLEOTIDE SEQUENCE [LARGE SCALE GENOMIC DNA]</scope>
    <source>
        <strain evidence="13 14">12B1</strain>
    </source>
</reference>
<dbReference type="GO" id="GO:0008270">
    <property type="term" value="F:zinc ion binding"/>
    <property type="evidence" value="ECO:0007669"/>
    <property type="project" value="UniProtKB-KW"/>
</dbReference>
<keyword evidence="9" id="KW-0539">Nucleus</keyword>
<dbReference type="Pfam" id="PF20826">
    <property type="entry name" value="PHD_5"/>
    <property type="match status" value="1"/>
</dbReference>
<dbReference type="PANTHER" id="PTHR10782:SF4">
    <property type="entry name" value="TONALLI, ISOFORM E"/>
    <property type="match status" value="1"/>
</dbReference>
<dbReference type="InterPro" id="IPR003034">
    <property type="entry name" value="SAP_dom"/>
</dbReference>
<feature type="domain" description="SP-RING-type" evidence="12">
    <location>
        <begin position="345"/>
        <end position="428"/>
    </location>
</feature>
<dbReference type="InterPro" id="IPR036361">
    <property type="entry name" value="SAP_dom_sf"/>
</dbReference>
<name>A0AB34IZ64_PRYPA</name>
<keyword evidence="8" id="KW-0862">Zinc</keyword>
<comment type="similarity">
    <text evidence="3">Belongs to the PIAS family.</text>
</comment>
<organism evidence="13 14">
    <name type="scientific">Prymnesium parvum</name>
    <name type="common">Toxic golden alga</name>
    <dbReference type="NCBI Taxonomy" id="97485"/>
    <lineage>
        <taxon>Eukaryota</taxon>
        <taxon>Haptista</taxon>
        <taxon>Haptophyta</taxon>
        <taxon>Prymnesiophyceae</taxon>
        <taxon>Prymnesiales</taxon>
        <taxon>Prymnesiaceae</taxon>
        <taxon>Prymnesium</taxon>
    </lineage>
</organism>
<dbReference type="PROSITE" id="PS01359">
    <property type="entry name" value="ZF_PHD_1"/>
    <property type="match status" value="1"/>
</dbReference>
<dbReference type="EMBL" id="JBGBPQ010000016">
    <property type="protein sequence ID" value="KAL1508343.1"/>
    <property type="molecule type" value="Genomic_DNA"/>
</dbReference>
<comment type="pathway">
    <text evidence="2">Protein modification; protein sumoylation.</text>
</comment>
<keyword evidence="5" id="KW-0479">Metal-binding</keyword>
<dbReference type="Gene3D" id="3.30.40.10">
    <property type="entry name" value="Zinc/RING finger domain, C3HC4 (zinc finger)"/>
    <property type="match status" value="2"/>
</dbReference>
<evidence type="ECO:0000256" key="4">
    <source>
        <dbReference type="ARBA" id="ARBA00022679"/>
    </source>
</evidence>
<feature type="domain" description="SAP" evidence="11">
    <location>
        <begin position="36"/>
        <end position="70"/>
    </location>
</feature>
<evidence type="ECO:0000259" key="12">
    <source>
        <dbReference type="PROSITE" id="PS51044"/>
    </source>
</evidence>
<dbReference type="InterPro" id="IPR011011">
    <property type="entry name" value="Znf_FYVE_PHD"/>
</dbReference>
<dbReference type="GO" id="GO:0005634">
    <property type="term" value="C:nucleus"/>
    <property type="evidence" value="ECO:0007669"/>
    <property type="project" value="UniProtKB-SubCell"/>
</dbReference>
<keyword evidence="14" id="KW-1185">Reference proteome</keyword>
<evidence type="ECO:0008006" key="15">
    <source>
        <dbReference type="Google" id="ProtNLM"/>
    </source>
</evidence>
<comment type="subcellular location">
    <subcellularLocation>
        <location evidence="1">Nucleus</location>
    </subcellularLocation>
</comment>
<proteinExistence type="inferred from homology"/>
<accession>A0AB34IZ64</accession>
<evidence type="ECO:0000256" key="5">
    <source>
        <dbReference type="ARBA" id="ARBA00022723"/>
    </source>
</evidence>
<keyword evidence="7" id="KW-0833">Ubl conjugation pathway</keyword>
<evidence type="ECO:0000313" key="13">
    <source>
        <dbReference type="EMBL" id="KAL1508343.1"/>
    </source>
</evidence>
<dbReference type="InterPro" id="IPR013083">
    <property type="entry name" value="Znf_RING/FYVE/PHD"/>
</dbReference>
<dbReference type="Proteomes" id="UP001515480">
    <property type="component" value="Unassembled WGS sequence"/>
</dbReference>
<dbReference type="Pfam" id="PF02891">
    <property type="entry name" value="zf-MIZ"/>
    <property type="match status" value="1"/>
</dbReference>
<keyword evidence="4" id="KW-0808">Transferase</keyword>
<evidence type="ECO:0000256" key="9">
    <source>
        <dbReference type="ARBA" id="ARBA00023242"/>
    </source>
</evidence>
<dbReference type="SUPFAM" id="SSF68906">
    <property type="entry name" value="SAP domain"/>
    <property type="match status" value="1"/>
</dbReference>
<gene>
    <name evidence="13" type="ORF">AB1Y20_004453</name>
</gene>
<dbReference type="GO" id="GO:0061665">
    <property type="term" value="F:SUMO ligase activity"/>
    <property type="evidence" value="ECO:0007669"/>
    <property type="project" value="TreeGrafter"/>
</dbReference>
<dbReference type="InterPro" id="IPR004181">
    <property type="entry name" value="Znf_MIZ"/>
</dbReference>
<evidence type="ECO:0000256" key="8">
    <source>
        <dbReference type="ARBA" id="ARBA00022833"/>
    </source>
</evidence>
<dbReference type="Gene3D" id="1.10.720.30">
    <property type="entry name" value="SAP domain"/>
    <property type="match status" value="1"/>
</dbReference>
<evidence type="ECO:0000256" key="7">
    <source>
        <dbReference type="ARBA" id="ARBA00022786"/>
    </source>
</evidence>
<sequence>MQRLAGVGGSGGHLLPNAGGGGVATEKALPFLTNAIGQLRVAELKDVCRAAGLRHSANKTALVARVLQACAEGDTRCIEAVRRAIARPADLHPSPPPTQPLRAEADTRCVCERNEHIGAMVQCDECHMWQHGQCVGVALHGGGPDSYTCERCRAALLDPFLPPVRKAPASRDANEAVLRSWYLPGSNPRKVAGFEPPQKHVFNFHISPQQWQEHFGVLQKPLGRKLSLRSFIANAAGKRNHRWPLHSQITLNRVRLAHEQQPQSWDGVSSKDKNEDRPLALSPAELRVGENELVIESRDPCRHLLVLLFVEPRSLDAVLADVLANPLSMDDALQHVRSIFGEQDDDDELTAGAARLGLQCPLTHLRLRTPVRSVRCKHLECFDLQPYLQMAKAARFPKYLCPRCSAHARPHELRVDPWMKQLLAIVPADVLEVEVEADGSFKAADEKQVPSRKRKRVESVEIDIGLDEDNPICLDD</sequence>